<evidence type="ECO:0000313" key="1">
    <source>
        <dbReference type="EMBL" id="KAJ4475487.1"/>
    </source>
</evidence>
<evidence type="ECO:0000313" key="2">
    <source>
        <dbReference type="Proteomes" id="UP001150266"/>
    </source>
</evidence>
<comment type="caution">
    <text evidence="1">The sequence shown here is derived from an EMBL/GenBank/DDBJ whole genome shotgun (WGS) entry which is preliminary data.</text>
</comment>
<organism evidence="1 2">
    <name type="scientific">Lentinula aciculospora</name>
    <dbReference type="NCBI Taxonomy" id="153920"/>
    <lineage>
        <taxon>Eukaryota</taxon>
        <taxon>Fungi</taxon>
        <taxon>Dikarya</taxon>
        <taxon>Basidiomycota</taxon>
        <taxon>Agaricomycotina</taxon>
        <taxon>Agaricomycetes</taxon>
        <taxon>Agaricomycetidae</taxon>
        <taxon>Agaricales</taxon>
        <taxon>Marasmiineae</taxon>
        <taxon>Omphalotaceae</taxon>
        <taxon>Lentinula</taxon>
    </lineage>
</organism>
<dbReference type="AlphaFoldDB" id="A0A9W9A699"/>
<gene>
    <name evidence="1" type="ORF">J3R30DRAFT_558294</name>
</gene>
<dbReference type="EMBL" id="JAOTPV010000014">
    <property type="protein sequence ID" value="KAJ4475487.1"/>
    <property type="molecule type" value="Genomic_DNA"/>
</dbReference>
<protein>
    <submittedName>
        <fullName evidence="1">Uncharacterized protein</fullName>
    </submittedName>
</protein>
<dbReference type="OrthoDB" id="2918891at2759"/>
<accession>A0A9W9A699</accession>
<name>A0A9W9A699_9AGAR</name>
<proteinExistence type="predicted"/>
<keyword evidence="2" id="KW-1185">Reference proteome</keyword>
<sequence length="178" mass="20447">MAYTTDGGDGITGMAKGYIKNEAIDLWTAYSEAEALKQIQTGQYADFGTMSTWPVNNHILPVILMKPVQGEDILQSNCYKKAKEDEKQRLRKSFKDELRKTVLLLAKNQQILHVNWTSNNVRVHTAAKWGIGKCKIESVTIVNWSYPNVFHVKPNQNMPNFDQWFDKRFKLSRPDIQA</sequence>
<dbReference type="Proteomes" id="UP001150266">
    <property type="component" value="Unassembled WGS sequence"/>
</dbReference>
<reference evidence="1" key="1">
    <citation type="submission" date="2022-08" db="EMBL/GenBank/DDBJ databases">
        <title>A Global Phylogenomic Analysis of the Shiitake Genus Lentinula.</title>
        <authorList>
            <consortium name="DOE Joint Genome Institute"/>
            <person name="Sierra-Patev S."/>
            <person name="Min B."/>
            <person name="Naranjo-Ortiz M."/>
            <person name="Looney B."/>
            <person name="Konkel Z."/>
            <person name="Slot J.C."/>
            <person name="Sakamoto Y."/>
            <person name="Steenwyk J.L."/>
            <person name="Rokas A."/>
            <person name="Carro J."/>
            <person name="Camarero S."/>
            <person name="Ferreira P."/>
            <person name="Molpeceres G."/>
            <person name="Ruiz-Duenas F.J."/>
            <person name="Serrano A."/>
            <person name="Henrissat B."/>
            <person name="Drula E."/>
            <person name="Hughes K.W."/>
            <person name="Mata J.L."/>
            <person name="Ishikawa N.K."/>
            <person name="Vargas-Isla R."/>
            <person name="Ushijima S."/>
            <person name="Smith C.A."/>
            <person name="Ahrendt S."/>
            <person name="Andreopoulos W."/>
            <person name="He G."/>
            <person name="Labutti K."/>
            <person name="Lipzen A."/>
            <person name="Ng V."/>
            <person name="Riley R."/>
            <person name="Sandor L."/>
            <person name="Barry K."/>
            <person name="Martinez A.T."/>
            <person name="Xiao Y."/>
            <person name="Gibbons J.G."/>
            <person name="Terashima K."/>
            <person name="Grigoriev I.V."/>
            <person name="Hibbett D.S."/>
        </authorList>
    </citation>
    <scope>NUCLEOTIDE SEQUENCE</scope>
    <source>
        <strain evidence="1">JLM2183</strain>
    </source>
</reference>